<protein>
    <submittedName>
        <fullName evidence="1">Uncharacterized protein</fullName>
    </submittedName>
</protein>
<dbReference type="EMBL" id="VSSQ01132362">
    <property type="protein sequence ID" value="MPN58952.1"/>
    <property type="molecule type" value="Genomic_DNA"/>
</dbReference>
<accession>A0A645J746</accession>
<reference evidence="1" key="1">
    <citation type="submission" date="2019-08" db="EMBL/GenBank/DDBJ databases">
        <authorList>
            <person name="Kucharzyk K."/>
            <person name="Murdoch R.W."/>
            <person name="Higgins S."/>
            <person name="Loffler F."/>
        </authorList>
    </citation>
    <scope>NUCLEOTIDE SEQUENCE</scope>
</reference>
<comment type="caution">
    <text evidence="1">The sequence shown here is derived from an EMBL/GenBank/DDBJ whole genome shotgun (WGS) entry which is preliminary data.</text>
</comment>
<gene>
    <name evidence="1" type="ORF">SDC9_206668</name>
</gene>
<evidence type="ECO:0000313" key="1">
    <source>
        <dbReference type="EMBL" id="MPN58952.1"/>
    </source>
</evidence>
<proteinExistence type="predicted"/>
<organism evidence="1">
    <name type="scientific">bioreactor metagenome</name>
    <dbReference type="NCBI Taxonomy" id="1076179"/>
    <lineage>
        <taxon>unclassified sequences</taxon>
        <taxon>metagenomes</taxon>
        <taxon>ecological metagenomes</taxon>
    </lineage>
</organism>
<name>A0A645J746_9ZZZZ</name>
<dbReference type="AlphaFoldDB" id="A0A645J746"/>
<sequence>MSPIPRIKGLYAQEPRPVAVSTKNSGISGDMAGLTDASDIAGAAGSVGVAAGLTSASSAAVNVSSPGSVSAAGLGTHSPISVLICSRDRGPRRYDMAQRLVKIDGLFS</sequence>